<proteinExistence type="predicted"/>
<evidence type="ECO:0000313" key="1">
    <source>
        <dbReference type="EMBL" id="BES97736.1"/>
    </source>
</evidence>
<sequence length="102" mass="11012">MLYLDSADGRRGYFSMRDNLSAASNMSCSALSSFSSSSLSLCESSMARSSSESGEGSSLSRSLLQIDGLTRDSPVRLAWIALITQMAKKGERSENLQLGIKY</sequence>
<reference evidence="1 2" key="1">
    <citation type="submission" date="2023-09" db="EMBL/GenBank/DDBJ databases">
        <title>Nesidiocoris tenuis whole genome shotgun sequence.</title>
        <authorList>
            <person name="Shibata T."/>
            <person name="Shimoda M."/>
            <person name="Kobayashi T."/>
            <person name="Uehara T."/>
        </authorList>
    </citation>
    <scope>NUCLEOTIDE SEQUENCE [LARGE SCALE GENOMIC DNA]</scope>
    <source>
        <strain evidence="1 2">Japan</strain>
    </source>
</reference>
<dbReference type="EMBL" id="AP028916">
    <property type="protein sequence ID" value="BES97736.1"/>
    <property type="molecule type" value="Genomic_DNA"/>
</dbReference>
<organism evidence="1 2">
    <name type="scientific">Nesidiocoris tenuis</name>
    <dbReference type="NCBI Taxonomy" id="355587"/>
    <lineage>
        <taxon>Eukaryota</taxon>
        <taxon>Metazoa</taxon>
        <taxon>Ecdysozoa</taxon>
        <taxon>Arthropoda</taxon>
        <taxon>Hexapoda</taxon>
        <taxon>Insecta</taxon>
        <taxon>Pterygota</taxon>
        <taxon>Neoptera</taxon>
        <taxon>Paraneoptera</taxon>
        <taxon>Hemiptera</taxon>
        <taxon>Heteroptera</taxon>
        <taxon>Panheteroptera</taxon>
        <taxon>Cimicomorpha</taxon>
        <taxon>Miridae</taxon>
        <taxon>Dicyphina</taxon>
        <taxon>Nesidiocoris</taxon>
    </lineage>
</organism>
<keyword evidence="2" id="KW-1185">Reference proteome</keyword>
<evidence type="ECO:0000313" key="2">
    <source>
        <dbReference type="Proteomes" id="UP001307889"/>
    </source>
</evidence>
<protein>
    <submittedName>
        <fullName evidence="1">Uncharacterized protein</fullName>
    </submittedName>
</protein>
<gene>
    <name evidence="1" type="ORF">NTJ_10550</name>
</gene>
<name>A0ABN7AZZ5_9HEMI</name>
<dbReference type="Proteomes" id="UP001307889">
    <property type="component" value="Chromosome 8"/>
</dbReference>
<accession>A0ABN7AZZ5</accession>